<comment type="caution">
    <text evidence="1">The sequence shown here is derived from an EMBL/GenBank/DDBJ whole genome shotgun (WGS) entry which is preliminary data.</text>
</comment>
<dbReference type="AlphaFoldDB" id="A0A433X1L2"/>
<evidence type="ECO:0000313" key="2">
    <source>
        <dbReference type="Proteomes" id="UP000272464"/>
    </source>
</evidence>
<keyword evidence="2" id="KW-1185">Reference proteome</keyword>
<name>A0A433X1L2_9BACL</name>
<dbReference type="EMBL" id="RZNX01000012">
    <property type="protein sequence ID" value="RUT28015.1"/>
    <property type="molecule type" value="Genomic_DNA"/>
</dbReference>
<proteinExistence type="predicted"/>
<dbReference type="RefSeq" id="WP_127200754.1">
    <property type="nucleotide sequence ID" value="NZ_RZNX01000012.1"/>
</dbReference>
<accession>A0A433X1L2</accession>
<reference evidence="1 2" key="1">
    <citation type="submission" date="2018-12" db="EMBL/GenBank/DDBJ databases">
        <authorList>
            <person name="Sun L."/>
            <person name="Chen Z."/>
        </authorList>
    </citation>
    <scope>NUCLEOTIDE SEQUENCE [LARGE SCALE GENOMIC DNA]</scope>
    <source>
        <strain evidence="1 2">3-5-3</strain>
    </source>
</reference>
<evidence type="ECO:0008006" key="3">
    <source>
        <dbReference type="Google" id="ProtNLM"/>
    </source>
</evidence>
<protein>
    <recommendedName>
        <fullName evidence="3">Group-specific protein</fullName>
    </recommendedName>
</protein>
<dbReference type="OrthoDB" id="7058913at2"/>
<gene>
    <name evidence="1" type="ORF">EJP77_18540</name>
</gene>
<sequence>MKLMPEYAQVLIVGVVFRGTWSWYITEREYWFLNTEMEDRFGIGILDETTAEVFLDRIDELKVSTSELAQKLDDLKDVLKSYDEVLEFIPALYVNFDEKVLYSLFPEPISFEHYVPDGWTGLYKDFLDDVPKPEQYWMAGGQHFFNQVWDKLK</sequence>
<organism evidence="1 2">
    <name type="scientific">Paenibacillus zeisoli</name>
    <dbReference type="NCBI Taxonomy" id="2496267"/>
    <lineage>
        <taxon>Bacteria</taxon>
        <taxon>Bacillati</taxon>
        <taxon>Bacillota</taxon>
        <taxon>Bacilli</taxon>
        <taxon>Bacillales</taxon>
        <taxon>Paenibacillaceae</taxon>
        <taxon>Paenibacillus</taxon>
    </lineage>
</organism>
<dbReference type="Proteomes" id="UP000272464">
    <property type="component" value="Unassembled WGS sequence"/>
</dbReference>
<evidence type="ECO:0000313" key="1">
    <source>
        <dbReference type="EMBL" id="RUT28015.1"/>
    </source>
</evidence>